<comment type="cofactor">
    <cofactor evidence="1">
        <name>FMN</name>
        <dbReference type="ChEBI" id="CHEBI:58210"/>
    </cofactor>
</comment>
<dbReference type="PROSITE" id="PS01136">
    <property type="entry name" value="UPF0034"/>
    <property type="match status" value="1"/>
</dbReference>
<keyword evidence="4" id="KW-0819">tRNA processing</keyword>
<dbReference type="GO" id="GO:0017150">
    <property type="term" value="F:tRNA dihydrouridine synthase activity"/>
    <property type="evidence" value="ECO:0007669"/>
    <property type="project" value="InterPro"/>
</dbReference>
<dbReference type="VEuPathDB" id="TriTrypDB:TcIL3000_10_4060"/>
<evidence type="ECO:0000256" key="3">
    <source>
        <dbReference type="ARBA" id="ARBA00022643"/>
    </source>
</evidence>
<proteinExistence type="predicted"/>
<evidence type="ECO:0000259" key="6">
    <source>
        <dbReference type="Pfam" id="PF01207"/>
    </source>
</evidence>
<keyword evidence="5" id="KW-0560">Oxidoreductase</keyword>
<evidence type="ECO:0000313" key="7">
    <source>
        <dbReference type="EMBL" id="CCC93643.1"/>
    </source>
</evidence>
<dbReference type="Pfam" id="PF01207">
    <property type="entry name" value="Dus"/>
    <property type="match status" value="1"/>
</dbReference>
<evidence type="ECO:0000256" key="2">
    <source>
        <dbReference type="ARBA" id="ARBA00022630"/>
    </source>
</evidence>
<organism evidence="7">
    <name type="scientific">Trypanosoma congolense (strain IL3000)</name>
    <dbReference type="NCBI Taxonomy" id="1068625"/>
    <lineage>
        <taxon>Eukaryota</taxon>
        <taxon>Discoba</taxon>
        <taxon>Euglenozoa</taxon>
        <taxon>Kinetoplastea</taxon>
        <taxon>Metakinetoplastina</taxon>
        <taxon>Trypanosomatida</taxon>
        <taxon>Trypanosomatidae</taxon>
        <taxon>Trypanosoma</taxon>
        <taxon>Nannomonas</taxon>
    </lineage>
</organism>
<dbReference type="EMBL" id="HE575323">
    <property type="protein sequence ID" value="CCC93643.1"/>
    <property type="molecule type" value="Genomic_DNA"/>
</dbReference>
<evidence type="ECO:0000256" key="5">
    <source>
        <dbReference type="ARBA" id="ARBA00023002"/>
    </source>
</evidence>
<dbReference type="InterPro" id="IPR052582">
    <property type="entry name" value="tRNA-DUS-like"/>
</dbReference>
<dbReference type="SUPFAM" id="SSF51395">
    <property type="entry name" value="FMN-linked oxidoreductases"/>
    <property type="match status" value="1"/>
</dbReference>
<evidence type="ECO:0000256" key="1">
    <source>
        <dbReference type="ARBA" id="ARBA00001917"/>
    </source>
</evidence>
<feature type="domain" description="DUS-like FMN-binding" evidence="6">
    <location>
        <begin position="23"/>
        <end position="296"/>
    </location>
</feature>
<dbReference type="PANTHER" id="PTHR45936:SF1">
    <property type="entry name" value="TRNA-DIHYDROURIDINE(20) SYNTHASE [NAD(P)+]-LIKE"/>
    <property type="match status" value="1"/>
</dbReference>
<dbReference type="GO" id="GO:0050660">
    <property type="term" value="F:flavin adenine dinucleotide binding"/>
    <property type="evidence" value="ECO:0007669"/>
    <property type="project" value="InterPro"/>
</dbReference>
<protein>
    <submittedName>
        <fullName evidence="7">Putative tRNA-dihydrouridine synthase 2</fullName>
    </submittedName>
</protein>
<name>G0UW77_TRYCI</name>
<dbReference type="GO" id="GO:0005737">
    <property type="term" value="C:cytoplasm"/>
    <property type="evidence" value="ECO:0007669"/>
    <property type="project" value="UniProtKB-ARBA"/>
</dbReference>
<dbReference type="InterPro" id="IPR035587">
    <property type="entry name" value="DUS-like_FMN-bd"/>
</dbReference>
<sequence>MECCGASKCSARETSIYHGKTILAPMVRVGNVGFRAYCAAQGADVVFSEEVVAAKLARCRREVRTYREDVGPMVEFVMYEPYKNKFKRTVAFATLVRTEARPSGEGAPVILQLGVAQPTLGACAALLCADDVDGVDVNMGCPKKFSVNNGMGAALMLDPPRAAAIIVAIDDAINTPDKVSLRGHRLPISIKTRLLDTAGATAQMLIAIMERVGPNRVHGITLHARTRDQAPDSPALYERAAQTVKQLRQHPLFCGVCFVLNGSVTSRYDGKRKAAHFGFDAAMIARHAMWDMSVFSNTPQEKEALHESGDSGVLVDVPGATPAACSSWLDLYRDLLRYHMRYNTPYAYAKYHLTRSVPNIIPLRHLMVQLQEEASTYENAAKIFGLPEEEQYAMRGAPPVELVTLVPEGGADLQGEHALEDTMDCVIDRVRWEDCCPPYKKHKEEKGIC</sequence>
<dbReference type="InterPro" id="IPR018517">
    <property type="entry name" value="tRNA_hU_synthase_CS"/>
</dbReference>
<dbReference type="Gene3D" id="3.20.20.70">
    <property type="entry name" value="Aldolase class I"/>
    <property type="match status" value="1"/>
</dbReference>
<dbReference type="CDD" id="cd02801">
    <property type="entry name" value="DUS_like_FMN"/>
    <property type="match status" value="1"/>
</dbReference>
<dbReference type="PANTHER" id="PTHR45936">
    <property type="entry name" value="TRNA-DIHYDROURIDINE(20) SYNTHASE [NAD(P)+]-LIKE"/>
    <property type="match status" value="1"/>
</dbReference>
<dbReference type="AlphaFoldDB" id="G0UW77"/>
<gene>
    <name evidence="7" type="ORF">TCIL3000_10_4060</name>
</gene>
<dbReference type="InterPro" id="IPR013785">
    <property type="entry name" value="Aldolase_TIM"/>
</dbReference>
<accession>G0UW77</accession>
<reference evidence="7" key="1">
    <citation type="journal article" date="2012" name="Proc. Natl. Acad. Sci. U.S.A.">
        <title>Antigenic diversity is generated by distinct evolutionary mechanisms in African trypanosome species.</title>
        <authorList>
            <person name="Jackson A.P."/>
            <person name="Berry A."/>
            <person name="Aslett M."/>
            <person name="Allison H.C."/>
            <person name="Burton P."/>
            <person name="Vavrova-Anderson J."/>
            <person name="Brown R."/>
            <person name="Browne H."/>
            <person name="Corton N."/>
            <person name="Hauser H."/>
            <person name="Gamble J."/>
            <person name="Gilderthorp R."/>
            <person name="Marcello L."/>
            <person name="McQuillan J."/>
            <person name="Otto T.D."/>
            <person name="Quail M.A."/>
            <person name="Sanders M.J."/>
            <person name="van Tonder A."/>
            <person name="Ginger M.L."/>
            <person name="Field M.C."/>
            <person name="Barry J.D."/>
            <person name="Hertz-Fowler C."/>
            <person name="Berriman M."/>
        </authorList>
    </citation>
    <scope>NUCLEOTIDE SEQUENCE</scope>
    <source>
        <strain evidence="7">IL3000</strain>
    </source>
</reference>
<keyword evidence="3" id="KW-0288">FMN</keyword>
<keyword evidence="2" id="KW-0285">Flavoprotein</keyword>
<evidence type="ECO:0000256" key="4">
    <source>
        <dbReference type="ARBA" id="ARBA00022694"/>
    </source>
</evidence>